<dbReference type="PANTHER" id="PTHR43096:SF52">
    <property type="entry name" value="DNAJ HOMOLOG 1, MITOCHONDRIAL-RELATED"/>
    <property type="match status" value="1"/>
</dbReference>
<feature type="compositionally biased region" description="Polar residues" evidence="2">
    <location>
        <begin position="129"/>
        <end position="141"/>
    </location>
</feature>
<feature type="region of interest" description="Disordered" evidence="2">
    <location>
        <begin position="278"/>
        <end position="320"/>
    </location>
</feature>
<dbReference type="InParanoid" id="C4R2Y0"/>
<keyword evidence="5" id="KW-1185">Reference proteome</keyword>
<dbReference type="GO" id="GO:0051082">
    <property type="term" value="F:unfolded protein binding"/>
    <property type="evidence" value="ECO:0007669"/>
    <property type="project" value="TreeGrafter"/>
</dbReference>
<dbReference type="eggNOG" id="KOG0691">
    <property type="taxonomic scope" value="Eukaryota"/>
</dbReference>
<feature type="domain" description="J" evidence="3">
    <location>
        <begin position="3"/>
        <end position="67"/>
    </location>
</feature>
<dbReference type="Gene3D" id="1.10.287.110">
    <property type="entry name" value="DnaJ domain"/>
    <property type="match status" value="1"/>
</dbReference>
<dbReference type="EMBL" id="FN392320">
    <property type="protein sequence ID" value="CAY69854.1"/>
    <property type="molecule type" value="Genomic_DNA"/>
</dbReference>
<evidence type="ECO:0000313" key="5">
    <source>
        <dbReference type="Proteomes" id="UP000000314"/>
    </source>
</evidence>
<dbReference type="Pfam" id="PF00226">
    <property type="entry name" value="DnaJ"/>
    <property type="match status" value="1"/>
</dbReference>
<dbReference type="PANTHER" id="PTHR43096">
    <property type="entry name" value="DNAJ HOMOLOG 1, MITOCHONDRIAL-RELATED"/>
    <property type="match status" value="1"/>
</dbReference>
<dbReference type="PROSITE" id="PS50076">
    <property type="entry name" value="DNAJ_2"/>
    <property type="match status" value="1"/>
</dbReference>
<dbReference type="InterPro" id="IPR018253">
    <property type="entry name" value="DnaJ_domain_CS"/>
</dbReference>
<dbReference type="GO" id="GO:0005737">
    <property type="term" value="C:cytoplasm"/>
    <property type="evidence" value="ECO:0007669"/>
    <property type="project" value="TreeGrafter"/>
</dbReference>
<reference evidence="4 5" key="1">
    <citation type="journal article" date="2009" name="Nat. Biotechnol.">
        <title>Genome sequence of the recombinant protein production host Pichia pastoris.</title>
        <authorList>
            <person name="De Schutter K."/>
            <person name="Lin Y.C."/>
            <person name="Tiels P."/>
            <person name="Van Hecke A."/>
            <person name="Glinka S."/>
            <person name="Weber-Lehmann J."/>
            <person name="Rouze P."/>
            <person name="Van de Peer Y."/>
            <person name="Callewaert N."/>
        </authorList>
    </citation>
    <scope>NUCLEOTIDE SEQUENCE [LARGE SCALE GENOMIC DNA]</scope>
    <source>
        <strain evidence="5">GS115 / ATCC 20864</strain>
    </source>
</reference>
<dbReference type="InterPro" id="IPR001623">
    <property type="entry name" value="DnaJ_domain"/>
</dbReference>
<keyword evidence="1" id="KW-0143">Chaperone</keyword>
<dbReference type="GO" id="GO:0042026">
    <property type="term" value="P:protein refolding"/>
    <property type="evidence" value="ECO:0007669"/>
    <property type="project" value="TreeGrafter"/>
</dbReference>
<dbReference type="RefSeq" id="XP_002492134.1">
    <property type="nucleotide sequence ID" value="XM_002492089.1"/>
</dbReference>
<dbReference type="STRING" id="644223.C4R2Y0"/>
<dbReference type="SMR" id="C4R2Y0"/>
<sequence>MSTHYQLLGVPMDANLAQIKKAYRKLALELHPDKNNSDEALEMFKRVSDGYQVLSDAELRREYDKSLQKTTVNVNPFNSTSMFYHNFTQARNQRQNGNPASTYYDPYERYFQRNNPTPDFPFARKTRSSTHADNDNPSSNKENIRKAKHSEQAKSFSHRTPPREEPEIIDLSVDEDAYNINTEQPERRSETPESNKPKVSNNVKQEFFAKPNNTNNESTEDSEFTRRSKEEPEDTTPRRKSTHDFYQGTKDDPIYVETKQQQPQEFTFSDILNVFKSSLHNDNSSSTKTPSSSPMGKNYSKRPTRGHYEKAKTPGSKISRTQLEEEISFEHPHPSKTSKFDKFNMHTLNAELNSNDTSMRSDFESNEDFSHMQMDDLDEKLEEIQVPSPKRKAKNPKQFGNLDLLDLHASPRIFDFQCPSPVQIPKRPQNIYSIDEWTLVEKQIQDYLQKFASWTSIMLQYKHERTIANLEHFDKIVGNAHNSAVFQDAMQRDLEMEKIWLKGQAENTKFVREYNQIKSDLKIRHI</sequence>
<evidence type="ECO:0000259" key="3">
    <source>
        <dbReference type="PROSITE" id="PS50076"/>
    </source>
</evidence>
<dbReference type="InterPro" id="IPR036869">
    <property type="entry name" value="J_dom_sf"/>
</dbReference>
<gene>
    <name evidence="4" type="ordered locus">PAS_chr2-2_0457</name>
</gene>
<dbReference type="Proteomes" id="UP000000314">
    <property type="component" value="Chromosome 2"/>
</dbReference>
<dbReference type="SMART" id="SM00271">
    <property type="entry name" value="DnaJ"/>
    <property type="match status" value="1"/>
</dbReference>
<dbReference type="PROSITE" id="PS00636">
    <property type="entry name" value="DNAJ_1"/>
    <property type="match status" value="1"/>
</dbReference>
<evidence type="ECO:0000256" key="1">
    <source>
        <dbReference type="ARBA" id="ARBA00023186"/>
    </source>
</evidence>
<feature type="compositionally biased region" description="Low complexity" evidence="2">
    <location>
        <begin position="284"/>
        <end position="294"/>
    </location>
</feature>
<protein>
    <recommendedName>
        <fullName evidence="3">J domain-containing protein</fullName>
    </recommendedName>
</protein>
<proteinExistence type="predicted"/>
<name>C4R2Y0_KOMPG</name>
<dbReference type="PRINTS" id="PR00625">
    <property type="entry name" value="JDOMAIN"/>
</dbReference>
<evidence type="ECO:0000256" key="2">
    <source>
        <dbReference type="SAM" id="MobiDB-lite"/>
    </source>
</evidence>
<dbReference type="HOGENOM" id="CLU_529041_0_0_1"/>
<dbReference type="OMA" id="NCEEQEL"/>
<feature type="region of interest" description="Disordered" evidence="2">
    <location>
        <begin position="109"/>
        <end position="253"/>
    </location>
</feature>
<feature type="compositionally biased region" description="Basic and acidic residues" evidence="2">
    <location>
        <begin position="184"/>
        <end position="196"/>
    </location>
</feature>
<dbReference type="GeneID" id="8199180"/>
<dbReference type="KEGG" id="ppa:PAS_chr2-2_0457"/>
<feature type="compositionally biased region" description="Basic and acidic residues" evidence="2">
    <location>
        <begin position="142"/>
        <end position="152"/>
    </location>
</feature>
<accession>C4R2Y0</accession>
<dbReference type="AlphaFoldDB" id="C4R2Y0"/>
<dbReference type="OrthoDB" id="445556at2759"/>
<evidence type="ECO:0000313" key="4">
    <source>
        <dbReference type="EMBL" id="CAY69854.1"/>
    </source>
</evidence>
<dbReference type="CDD" id="cd06257">
    <property type="entry name" value="DnaJ"/>
    <property type="match status" value="1"/>
</dbReference>
<organism evidence="4 5">
    <name type="scientific">Komagataella phaffii (strain GS115 / ATCC 20864)</name>
    <name type="common">Yeast</name>
    <name type="synonym">Pichia pastoris</name>
    <dbReference type="NCBI Taxonomy" id="644223"/>
    <lineage>
        <taxon>Eukaryota</taxon>
        <taxon>Fungi</taxon>
        <taxon>Dikarya</taxon>
        <taxon>Ascomycota</taxon>
        <taxon>Saccharomycotina</taxon>
        <taxon>Pichiomycetes</taxon>
        <taxon>Pichiales</taxon>
        <taxon>Pichiaceae</taxon>
        <taxon>Komagataella</taxon>
    </lineage>
</organism>
<dbReference type="SUPFAM" id="SSF46565">
    <property type="entry name" value="Chaperone J-domain"/>
    <property type="match status" value="1"/>
</dbReference>